<dbReference type="Proteomes" id="UP000663891">
    <property type="component" value="Unassembled WGS sequence"/>
</dbReference>
<dbReference type="EMBL" id="CAJNON010003210">
    <property type="protein sequence ID" value="CAF1522173.1"/>
    <property type="molecule type" value="Genomic_DNA"/>
</dbReference>
<comment type="caution">
    <text evidence="1">The sequence shown here is derived from an EMBL/GenBank/DDBJ whole genome shotgun (WGS) entry which is preliminary data.</text>
</comment>
<proteinExistence type="predicted"/>
<name>A0A815V2F6_9BILA</name>
<gene>
    <name evidence="1" type="ORF">VCS650_LOCUS43328</name>
</gene>
<evidence type="ECO:0000313" key="2">
    <source>
        <dbReference type="Proteomes" id="UP000663891"/>
    </source>
</evidence>
<accession>A0A815V2F6</accession>
<organism evidence="1 2">
    <name type="scientific">Adineta steineri</name>
    <dbReference type="NCBI Taxonomy" id="433720"/>
    <lineage>
        <taxon>Eukaryota</taxon>
        <taxon>Metazoa</taxon>
        <taxon>Spiralia</taxon>
        <taxon>Gnathifera</taxon>
        <taxon>Rotifera</taxon>
        <taxon>Eurotatoria</taxon>
        <taxon>Bdelloidea</taxon>
        <taxon>Adinetida</taxon>
        <taxon>Adinetidae</taxon>
        <taxon>Adineta</taxon>
    </lineage>
</organism>
<sequence length="74" mass="8711">NKYAEVIWKYLNYRYGWYEAIKHYHSIIHWLVALTMLMGPAQTASKHVDNVDSLVELTEVTLILDDVEEITETK</sequence>
<reference evidence="1" key="1">
    <citation type="submission" date="2021-02" db="EMBL/GenBank/DDBJ databases">
        <authorList>
            <person name="Nowell W R."/>
        </authorList>
    </citation>
    <scope>NUCLEOTIDE SEQUENCE</scope>
</reference>
<feature type="non-terminal residue" evidence="1">
    <location>
        <position position="1"/>
    </location>
</feature>
<protein>
    <submittedName>
        <fullName evidence="1">Uncharacterized protein</fullName>
    </submittedName>
</protein>
<dbReference type="OrthoDB" id="9975878at2759"/>
<dbReference type="AlphaFoldDB" id="A0A815V2F6"/>
<evidence type="ECO:0000313" key="1">
    <source>
        <dbReference type="EMBL" id="CAF1522173.1"/>
    </source>
</evidence>